<dbReference type="STRING" id="246196.MSMEG_5414"/>
<gene>
    <name evidence="3" type="ordered locus">MSMEG_5414</name>
</gene>
<accession>A0R3B7</accession>
<feature type="transmembrane region" description="Helical" evidence="2">
    <location>
        <begin position="82"/>
        <end position="104"/>
    </location>
</feature>
<dbReference type="PATRIC" id="fig|246196.19.peg.5277"/>
<proteinExistence type="predicted"/>
<keyword evidence="4" id="KW-1185">Reference proteome</keyword>
<feature type="region of interest" description="Disordered" evidence="1">
    <location>
        <begin position="1"/>
        <end position="53"/>
    </location>
</feature>
<evidence type="ECO:0000313" key="3">
    <source>
        <dbReference type="EMBL" id="ABK72913.1"/>
    </source>
</evidence>
<dbReference type="InterPro" id="IPR007511">
    <property type="entry name" value="DUF501"/>
</dbReference>
<dbReference type="eggNOG" id="COG1507">
    <property type="taxonomic scope" value="Bacteria"/>
</dbReference>
<dbReference type="PaxDb" id="246196-MSMEI_5266"/>
<sequence>MPDPKRPDPRRRAPAPRPGKPGKNGDANRPRASQARRRAAEARPAQIEQAPDESVAKAIAVQAQQQAELQSEQRFGSAARRAAILAAVVCVLTLTIAGPVRTYFAQRTEMKQLKASEEQLRAQIAELEQQKVKLADPVYIAAQARERLGFVMPGDTPFQVQLPPNAVVTQEPEPEKPGATVPAGQPWYTSLWHTIADQPHGVTPTIPPAPPVPPAPGEPAPIPPAPVVDPADLEVVARQLGREPRGVLEIAYRCPNGEPGVVKTAPRLPDGTPFPTLYYLTHPALTAAASRLESSGMMREMTERLAQDPELAAAYRRAHESYLAERDAIEPLGTTFTGGGMPDRVKCLHVVIAHSLAKGPGVNPFGDEALAVLAAEPAMAGILERDTWV</sequence>
<dbReference type="EMBL" id="CP000480">
    <property type="protein sequence ID" value="ABK72913.1"/>
    <property type="molecule type" value="Genomic_DNA"/>
</dbReference>
<keyword evidence="2" id="KW-0472">Membrane</keyword>
<dbReference type="Pfam" id="PF04417">
    <property type="entry name" value="DUF501"/>
    <property type="match status" value="1"/>
</dbReference>
<keyword evidence="2" id="KW-1133">Transmembrane helix</keyword>
<keyword evidence="2" id="KW-0812">Transmembrane</keyword>
<name>A0R3B7_MYCS2</name>
<dbReference type="Proteomes" id="UP000000757">
    <property type="component" value="Chromosome"/>
</dbReference>
<dbReference type="PANTHER" id="PTHR37163">
    <property type="entry name" value="CONSERVED PROTEIN"/>
    <property type="match status" value="1"/>
</dbReference>
<dbReference type="OrthoDB" id="13546at2"/>
<organism evidence="3 4">
    <name type="scientific">Mycolicibacterium smegmatis (strain ATCC 700084 / mc(2)155)</name>
    <name type="common">Mycobacterium smegmatis</name>
    <dbReference type="NCBI Taxonomy" id="246196"/>
    <lineage>
        <taxon>Bacteria</taxon>
        <taxon>Bacillati</taxon>
        <taxon>Actinomycetota</taxon>
        <taxon>Actinomycetes</taxon>
        <taxon>Mycobacteriales</taxon>
        <taxon>Mycobacteriaceae</taxon>
        <taxon>Mycolicibacterium</taxon>
    </lineage>
</organism>
<evidence type="ECO:0000256" key="1">
    <source>
        <dbReference type="SAM" id="MobiDB-lite"/>
    </source>
</evidence>
<evidence type="ECO:0000313" key="4">
    <source>
        <dbReference type="Proteomes" id="UP000000757"/>
    </source>
</evidence>
<feature type="compositionally biased region" description="Basic and acidic residues" evidence="1">
    <location>
        <begin position="1"/>
        <end position="11"/>
    </location>
</feature>
<reference evidence="3 4" key="1">
    <citation type="submission" date="2006-10" db="EMBL/GenBank/DDBJ databases">
        <authorList>
            <person name="Fleischmann R.D."/>
            <person name="Dodson R.J."/>
            <person name="Haft D.H."/>
            <person name="Merkel J.S."/>
            <person name="Nelson W.C."/>
            <person name="Fraser C.M."/>
        </authorList>
    </citation>
    <scope>NUCLEOTIDE SEQUENCE [LARGE SCALE GENOMIC DNA]</scope>
    <source>
        <strain evidence="4">ATCC 700084 / mc(2)155</strain>
    </source>
</reference>
<dbReference type="AlphaFoldDB" id="A0R3B7"/>
<dbReference type="PANTHER" id="PTHR37163:SF1">
    <property type="entry name" value="DUF501 DOMAIN-CONTAINING PROTEIN"/>
    <property type="match status" value="1"/>
</dbReference>
<dbReference type="InterPro" id="IPR007060">
    <property type="entry name" value="FtsL/DivIC"/>
</dbReference>
<dbReference type="Pfam" id="PF04977">
    <property type="entry name" value="DivIC"/>
    <property type="match status" value="1"/>
</dbReference>
<protein>
    <submittedName>
        <fullName evidence="3">Septum formation initiator subfamily protein, putative</fullName>
    </submittedName>
</protein>
<evidence type="ECO:0000256" key="2">
    <source>
        <dbReference type="SAM" id="Phobius"/>
    </source>
</evidence>
<dbReference type="KEGG" id="msm:MSMEG_5414"/>